<accession>A0A0F9TIE7</accession>
<dbReference type="EMBL" id="LAZR01000322">
    <property type="protein sequence ID" value="KKN74672.1"/>
    <property type="molecule type" value="Genomic_DNA"/>
</dbReference>
<reference evidence="2" key="1">
    <citation type="journal article" date="2015" name="Nature">
        <title>Complex archaea that bridge the gap between prokaryotes and eukaryotes.</title>
        <authorList>
            <person name="Spang A."/>
            <person name="Saw J.H."/>
            <person name="Jorgensen S.L."/>
            <person name="Zaremba-Niedzwiedzka K."/>
            <person name="Martijn J."/>
            <person name="Lind A.E."/>
            <person name="van Eijk R."/>
            <person name="Schleper C."/>
            <person name="Guy L."/>
            <person name="Ettema T.J."/>
        </authorList>
    </citation>
    <scope>NUCLEOTIDE SEQUENCE</scope>
</reference>
<name>A0A0F9TIE7_9ZZZZ</name>
<evidence type="ECO:0000313" key="2">
    <source>
        <dbReference type="EMBL" id="KKN74672.1"/>
    </source>
</evidence>
<feature type="region of interest" description="Disordered" evidence="1">
    <location>
        <begin position="61"/>
        <end position="80"/>
    </location>
</feature>
<organism evidence="2">
    <name type="scientific">marine sediment metagenome</name>
    <dbReference type="NCBI Taxonomy" id="412755"/>
    <lineage>
        <taxon>unclassified sequences</taxon>
        <taxon>metagenomes</taxon>
        <taxon>ecological metagenomes</taxon>
    </lineage>
</organism>
<dbReference type="AlphaFoldDB" id="A0A0F9TIE7"/>
<sequence>MIYTSNLNSVIDSLNVKLSNIKNTDSLLQDIAVSIASSNVRRIHNESQDVSGAEITYKRSRKTPTKGAYSKSYASRRTNKGRQIQRVDFSFTGKLSKEFQAAPIPGGWGVGFTTPSGSKISAFLEENFGNVWGITQEDNNAINRIVTKEINKKLK</sequence>
<proteinExistence type="predicted"/>
<gene>
    <name evidence="2" type="ORF">LCGC14_0388740</name>
</gene>
<protein>
    <submittedName>
        <fullName evidence="2">Uncharacterized protein</fullName>
    </submittedName>
</protein>
<comment type="caution">
    <text evidence="2">The sequence shown here is derived from an EMBL/GenBank/DDBJ whole genome shotgun (WGS) entry which is preliminary data.</text>
</comment>
<evidence type="ECO:0000256" key="1">
    <source>
        <dbReference type="SAM" id="MobiDB-lite"/>
    </source>
</evidence>